<keyword evidence="3" id="KW-1185">Reference proteome</keyword>
<dbReference type="EMBL" id="CAJVQB010090875">
    <property type="protein sequence ID" value="CAG8848151.1"/>
    <property type="molecule type" value="Genomic_DNA"/>
</dbReference>
<dbReference type="Proteomes" id="UP000789901">
    <property type="component" value="Unassembled WGS sequence"/>
</dbReference>
<name>A0ABN7X5T4_GIGMA</name>
<evidence type="ECO:0000256" key="1">
    <source>
        <dbReference type="SAM" id="MobiDB-lite"/>
    </source>
</evidence>
<reference evidence="2 3" key="1">
    <citation type="submission" date="2021-06" db="EMBL/GenBank/DDBJ databases">
        <authorList>
            <person name="Kallberg Y."/>
            <person name="Tangrot J."/>
            <person name="Rosling A."/>
        </authorList>
    </citation>
    <scope>NUCLEOTIDE SEQUENCE [LARGE SCALE GENOMIC DNA]</scope>
    <source>
        <strain evidence="2 3">120-4 pot B 10/14</strain>
    </source>
</reference>
<comment type="caution">
    <text evidence="2">The sequence shown here is derived from an EMBL/GenBank/DDBJ whole genome shotgun (WGS) entry which is preliminary data.</text>
</comment>
<proteinExistence type="predicted"/>
<sequence>MAQENYNSTASESSDYSSYSFEQSSDNKIELKEGNFYNSQEAFVIAVKNYAKQQDFQVRLGKYEKNAAGQHNHSMVLANHQRFTCEERLIPIEVQQRIMLLRCAGCNIPTI</sequence>
<evidence type="ECO:0000313" key="2">
    <source>
        <dbReference type="EMBL" id="CAG8848151.1"/>
    </source>
</evidence>
<feature type="region of interest" description="Disordered" evidence="1">
    <location>
        <begin position="1"/>
        <end position="20"/>
    </location>
</feature>
<organism evidence="2 3">
    <name type="scientific">Gigaspora margarita</name>
    <dbReference type="NCBI Taxonomy" id="4874"/>
    <lineage>
        <taxon>Eukaryota</taxon>
        <taxon>Fungi</taxon>
        <taxon>Fungi incertae sedis</taxon>
        <taxon>Mucoromycota</taxon>
        <taxon>Glomeromycotina</taxon>
        <taxon>Glomeromycetes</taxon>
        <taxon>Diversisporales</taxon>
        <taxon>Gigasporaceae</taxon>
        <taxon>Gigaspora</taxon>
    </lineage>
</organism>
<protein>
    <submittedName>
        <fullName evidence="2">9263_t:CDS:1</fullName>
    </submittedName>
</protein>
<feature type="non-terminal residue" evidence="2">
    <location>
        <position position="111"/>
    </location>
</feature>
<feature type="compositionally biased region" description="Polar residues" evidence="1">
    <location>
        <begin position="1"/>
        <end position="10"/>
    </location>
</feature>
<evidence type="ECO:0000313" key="3">
    <source>
        <dbReference type="Proteomes" id="UP000789901"/>
    </source>
</evidence>
<gene>
    <name evidence="2" type="ORF">GMARGA_LOCUS39042</name>
</gene>
<feature type="compositionally biased region" description="Low complexity" evidence="1">
    <location>
        <begin position="11"/>
        <end position="20"/>
    </location>
</feature>
<accession>A0ABN7X5T4</accession>